<keyword evidence="6" id="KW-1185">Reference proteome</keyword>
<protein>
    <recommendedName>
        <fullName evidence="4">Cystatin domain-containing protein</fullName>
    </recommendedName>
</protein>
<dbReference type="GO" id="GO:0004869">
    <property type="term" value="F:cysteine-type endopeptidase inhibitor activity"/>
    <property type="evidence" value="ECO:0007669"/>
    <property type="project" value="UniProtKB-KW"/>
</dbReference>
<dbReference type="EMBL" id="KI632211">
    <property type="protein sequence ID" value="EYU22237.1"/>
    <property type="molecule type" value="Genomic_DNA"/>
</dbReference>
<evidence type="ECO:0000256" key="3">
    <source>
        <dbReference type="SAM" id="SignalP"/>
    </source>
</evidence>
<dbReference type="Gene3D" id="3.10.450.10">
    <property type="match status" value="1"/>
</dbReference>
<keyword evidence="2" id="KW-0789">Thiol protease inhibitor</keyword>
<organism evidence="5 6">
    <name type="scientific">Erythranthe guttata</name>
    <name type="common">Yellow monkey flower</name>
    <name type="synonym">Mimulus guttatus</name>
    <dbReference type="NCBI Taxonomy" id="4155"/>
    <lineage>
        <taxon>Eukaryota</taxon>
        <taxon>Viridiplantae</taxon>
        <taxon>Streptophyta</taxon>
        <taxon>Embryophyta</taxon>
        <taxon>Tracheophyta</taxon>
        <taxon>Spermatophyta</taxon>
        <taxon>Magnoliopsida</taxon>
        <taxon>eudicotyledons</taxon>
        <taxon>Gunneridae</taxon>
        <taxon>Pentapetalae</taxon>
        <taxon>asterids</taxon>
        <taxon>lamiids</taxon>
        <taxon>Lamiales</taxon>
        <taxon>Phrymaceae</taxon>
        <taxon>Erythranthe</taxon>
    </lineage>
</organism>
<dbReference type="AlphaFoldDB" id="A0A022Q119"/>
<evidence type="ECO:0000259" key="4">
    <source>
        <dbReference type="Pfam" id="PF16845"/>
    </source>
</evidence>
<evidence type="ECO:0000256" key="2">
    <source>
        <dbReference type="ARBA" id="ARBA00022704"/>
    </source>
</evidence>
<dbReference type="Pfam" id="PF16845">
    <property type="entry name" value="SQAPI"/>
    <property type="match status" value="1"/>
</dbReference>
<dbReference type="SUPFAM" id="SSF54403">
    <property type="entry name" value="Cystatin/monellin"/>
    <property type="match status" value="1"/>
</dbReference>
<feature type="domain" description="Cystatin" evidence="4">
    <location>
        <begin position="26"/>
        <end position="108"/>
    </location>
</feature>
<proteinExistence type="predicted"/>
<gene>
    <name evidence="5" type="ORF">MIMGU_mgv1a026857mg</name>
</gene>
<evidence type="ECO:0000256" key="1">
    <source>
        <dbReference type="ARBA" id="ARBA00022690"/>
    </source>
</evidence>
<accession>A0A022Q119</accession>
<name>A0A022Q119_ERYGU</name>
<dbReference type="CDD" id="cd00042">
    <property type="entry name" value="CY"/>
    <property type="match status" value="1"/>
</dbReference>
<feature type="chain" id="PRO_5018678366" description="Cystatin domain-containing protein" evidence="3">
    <location>
        <begin position="20"/>
        <end position="115"/>
    </location>
</feature>
<dbReference type="PhylomeDB" id="A0A022Q119"/>
<sequence length="115" mass="13187">MARVSHSILLSFLIVLAEASYSGVYKYLKDSKVVWIAEFAVAEYNKKVNTTLQFISIINGKRYSISGYINHLLISIKDESNAHPKTYETAVLYTPWEIKGGYKLDSFKLFKSIWI</sequence>
<keyword evidence="1" id="KW-0646">Protease inhibitor</keyword>
<keyword evidence="3" id="KW-0732">Signal</keyword>
<reference evidence="5 6" key="1">
    <citation type="journal article" date="2013" name="Proc. Natl. Acad. Sci. U.S.A.">
        <title>Fine-scale variation in meiotic recombination in Mimulus inferred from population shotgun sequencing.</title>
        <authorList>
            <person name="Hellsten U."/>
            <person name="Wright K.M."/>
            <person name="Jenkins J."/>
            <person name="Shu S."/>
            <person name="Yuan Y."/>
            <person name="Wessler S.R."/>
            <person name="Schmutz J."/>
            <person name="Willis J.H."/>
            <person name="Rokhsar D.S."/>
        </authorList>
    </citation>
    <scope>NUCLEOTIDE SEQUENCE [LARGE SCALE GENOMIC DNA]</scope>
    <source>
        <strain evidence="6">cv. DUN x IM62</strain>
    </source>
</reference>
<dbReference type="InterPro" id="IPR000010">
    <property type="entry name" value="Cystatin_dom"/>
</dbReference>
<evidence type="ECO:0000313" key="5">
    <source>
        <dbReference type="EMBL" id="EYU22237.1"/>
    </source>
</evidence>
<dbReference type="PANTHER" id="PTHR47364">
    <property type="entry name" value="CYSTEINE PROTEINASE INHIBITOR 5"/>
    <property type="match status" value="1"/>
</dbReference>
<evidence type="ECO:0000313" key="6">
    <source>
        <dbReference type="Proteomes" id="UP000030748"/>
    </source>
</evidence>
<dbReference type="PANTHER" id="PTHR47364:SF2">
    <property type="entry name" value="CYSTEINE PROTEINASE INHIBITOR 5"/>
    <property type="match status" value="1"/>
</dbReference>
<dbReference type="Proteomes" id="UP000030748">
    <property type="component" value="Unassembled WGS sequence"/>
</dbReference>
<dbReference type="InterPro" id="IPR046350">
    <property type="entry name" value="Cystatin_sf"/>
</dbReference>
<feature type="signal peptide" evidence="3">
    <location>
        <begin position="1"/>
        <end position="19"/>
    </location>
</feature>